<evidence type="ECO:0000313" key="16">
    <source>
        <dbReference type="EMBL" id="MCX8996224.1"/>
    </source>
</evidence>
<keyword evidence="18" id="KW-1185">Reference proteome</keyword>
<comment type="caution">
    <text evidence="17">The sequence shown here is derived from an EMBL/GenBank/DDBJ whole genome shotgun (WGS) entry which is preliminary data.</text>
</comment>
<evidence type="ECO:0000256" key="4">
    <source>
        <dbReference type="ARBA" id="ARBA00011503"/>
    </source>
</evidence>
<feature type="binding site" evidence="12">
    <location>
        <position position="49"/>
    </location>
    <ligand>
        <name>CoA</name>
        <dbReference type="ChEBI" id="CHEBI:57287"/>
    </ligand>
</feature>
<evidence type="ECO:0000256" key="8">
    <source>
        <dbReference type="ARBA" id="ARBA00029894"/>
    </source>
</evidence>
<accession>A0AAE3SW20</accession>
<dbReference type="PANTHER" id="PTHR38096:SF1">
    <property type="entry name" value="ENTEROBACTIN SYNTHASE COMPONENT D"/>
    <property type="match status" value="1"/>
</dbReference>
<feature type="binding site" evidence="12">
    <location>
        <position position="156"/>
    </location>
    <ligand>
        <name>CoA</name>
        <dbReference type="ChEBI" id="CHEBI:57287"/>
    </ligand>
</feature>
<gene>
    <name evidence="16" type="ORF">NOF55_03810</name>
    <name evidence="17" type="ORF">NOF55_16615</name>
</gene>
<dbReference type="EMBL" id="JANFPI010000005">
    <property type="protein sequence ID" value="MCX8998737.1"/>
    <property type="molecule type" value="Genomic_DNA"/>
</dbReference>
<dbReference type="PRINTS" id="PR01399">
    <property type="entry name" value="ENTSNTHTASED"/>
</dbReference>
<comment type="catalytic activity">
    <reaction evidence="11">
        <text>apo-[peptidyl-carrier protein] + CoA = holo-[peptidyl-carrier protein] + adenosine 3',5'-bisphosphate + H(+)</text>
        <dbReference type="Rhea" id="RHEA:46228"/>
        <dbReference type="Rhea" id="RHEA-COMP:11479"/>
        <dbReference type="Rhea" id="RHEA-COMP:11480"/>
        <dbReference type="ChEBI" id="CHEBI:15378"/>
        <dbReference type="ChEBI" id="CHEBI:29999"/>
        <dbReference type="ChEBI" id="CHEBI:57287"/>
        <dbReference type="ChEBI" id="CHEBI:58343"/>
        <dbReference type="ChEBI" id="CHEBI:64479"/>
    </reaction>
</comment>
<dbReference type="Gene3D" id="3.90.470.20">
    <property type="entry name" value="4'-phosphopantetheinyl transferase domain"/>
    <property type="match status" value="1"/>
</dbReference>
<organism evidence="17 18">
    <name type="scientific">Ectorhizobium quercum</name>
    <dbReference type="NCBI Taxonomy" id="2965071"/>
    <lineage>
        <taxon>Bacteria</taxon>
        <taxon>Pseudomonadati</taxon>
        <taxon>Pseudomonadota</taxon>
        <taxon>Alphaproteobacteria</taxon>
        <taxon>Hyphomicrobiales</taxon>
        <taxon>Rhizobiaceae</taxon>
        <taxon>Ectorhizobium</taxon>
    </lineage>
</organism>
<dbReference type="Pfam" id="PF01648">
    <property type="entry name" value="ACPS"/>
    <property type="match status" value="1"/>
</dbReference>
<dbReference type="PANTHER" id="PTHR38096">
    <property type="entry name" value="ENTEROBACTIN SYNTHASE COMPONENT D"/>
    <property type="match status" value="1"/>
</dbReference>
<dbReference type="Proteomes" id="UP001208771">
    <property type="component" value="Unassembled WGS sequence"/>
</dbReference>
<dbReference type="AlphaFoldDB" id="A0AAE3SW20"/>
<dbReference type="InterPro" id="IPR008278">
    <property type="entry name" value="4-PPantetheinyl_Trfase_dom"/>
</dbReference>
<dbReference type="GO" id="GO:0009366">
    <property type="term" value="C:enterobactin synthetase complex"/>
    <property type="evidence" value="ECO:0007669"/>
    <property type="project" value="InterPro"/>
</dbReference>
<evidence type="ECO:0000256" key="10">
    <source>
        <dbReference type="ARBA" id="ARBA00049176"/>
    </source>
</evidence>
<name>A0AAE3SW20_9HYPH</name>
<evidence type="ECO:0000313" key="18">
    <source>
        <dbReference type="Proteomes" id="UP001208771"/>
    </source>
</evidence>
<feature type="binding site" evidence="12">
    <location>
        <position position="41"/>
    </location>
    <ligand>
        <name>CoA</name>
        <dbReference type="ChEBI" id="CHEBI:57287"/>
    </ligand>
</feature>
<feature type="domain" description="4'-phosphopantetheinyl transferase N-terminal" evidence="15">
    <location>
        <begin position="29"/>
        <end position="96"/>
    </location>
</feature>
<dbReference type="RefSeq" id="WP_306409971.1">
    <property type="nucleotide sequence ID" value="NZ_JANFPI010000001.1"/>
</dbReference>
<evidence type="ECO:0000313" key="17">
    <source>
        <dbReference type="EMBL" id="MCX8998737.1"/>
    </source>
</evidence>
<dbReference type="GO" id="GO:0005886">
    <property type="term" value="C:plasma membrane"/>
    <property type="evidence" value="ECO:0007669"/>
    <property type="project" value="TreeGrafter"/>
</dbReference>
<feature type="binding site" evidence="13">
    <location>
        <position position="110"/>
    </location>
    <ligand>
        <name>Mg(2+)</name>
        <dbReference type="ChEBI" id="CHEBI:18420"/>
    </ligand>
</feature>
<evidence type="ECO:0000256" key="1">
    <source>
        <dbReference type="ARBA" id="ARBA00003937"/>
    </source>
</evidence>
<dbReference type="EMBL" id="JANFPI010000001">
    <property type="protein sequence ID" value="MCX8996224.1"/>
    <property type="molecule type" value="Genomic_DNA"/>
</dbReference>
<keyword evidence="13" id="KW-0479">Metal-binding</keyword>
<dbReference type="GO" id="GO:0009239">
    <property type="term" value="P:enterobactin biosynthetic process"/>
    <property type="evidence" value="ECO:0007669"/>
    <property type="project" value="UniProtKB-KW"/>
</dbReference>
<feature type="binding site" evidence="12">
    <location>
        <position position="108"/>
    </location>
    <ligand>
        <name>CoA</name>
        <dbReference type="ChEBI" id="CHEBI:57287"/>
    </ligand>
</feature>
<evidence type="ECO:0000256" key="9">
    <source>
        <dbReference type="ARBA" id="ARBA00031996"/>
    </source>
</evidence>
<evidence type="ECO:0000256" key="6">
    <source>
        <dbReference type="ARBA" id="ARBA00022679"/>
    </source>
</evidence>
<keyword evidence="6 17" id="KW-0808">Transferase</keyword>
<keyword evidence="13" id="KW-0460">Magnesium</keyword>
<evidence type="ECO:0000256" key="3">
    <source>
        <dbReference type="ARBA" id="ARBA00008342"/>
    </source>
</evidence>
<feature type="domain" description="4'-phosphopantetheinyl transferase" evidence="14">
    <location>
        <begin position="104"/>
        <end position="185"/>
    </location>
</feature>
<reference evidence="17" key="1">
    <citation type="submission" date="2022-07" db="EMBL/GenBank/DDBJ databases">
        <title>Ectorhizobium quercum gen.nov., sp. nov.</title>
        <authorList>
            <person name="Ma T."/>
            <person name="Li Y."/>
        </authorList>
    </citation>
    <scope>NUCLEOTIDE SEQUENCE</scope>
    <source>
        <strain evidence="17">BDR2-2</strain>
    </source>
</reference>
<dbReference type="InterPro" id="IPR041354">
    <property type="entry name" value="4PPT_N"/>
</dbReference>
<evidence type="ECO:0000259" key="14">
    <source>
        <dbReference type="Pfam" id="PF01648"/>
    </source>
</evidence>
<comment type="function">
    <text evidence="1">Involved in the biosynthesis of the siderophore enterobactin (enterochelin), which is a macrocyclic trimeric lactone of N-(2,3-dihydroxybenzoyl)-serine. The serine trilactone serves as a scaffolding for the three catechol functionalities that provide hexadentate coordination for the tightly ligated iron(2+) atoms. Plays an essential role in the assembly of the enterobactin by catalyzing the transfer of the 4'-phosphopantetheine (Ppant) moiety from coenzyme A to the apo-domains of both EntB (ArCP domain) and EntF (PCP domain) to yield their holo-forms which make them competent for the activation of 2,3-dihydroxybenzoate (DHB) and L-serine, respectively.</text>
</comment>
<keyword evidence="7" id="KW-0259">Enterobactin biosynthesis</keyword>
<evidence type="ECO:0000256" key="13">
    <source>
        <dbReference type="PIRSR" id="PIRSR603542-2"/>
    </source>
</evidence>
<sequence>MEALRALFAEGVGTACCDPRAAVARPYREEERFVERAVDSRRREFHAGRACARMAMSALGLEGVAIPAAPDRAPVWPEGVVGSISHCATLCVAAVALVRDGYGSIGLDVEPAEPLPADLVETICTPEEEAWLGRQPPERRMLLARAIFSAKESLYKCQYPLTGVLLDFQDIDIALHASSYHARFRRDAAGIARGTILEGRLTIEDGYILTGLTMTASRHAGLFRRLETANLTD</sequence>
<evidence type="ECO:0000256" key="5">
    <source>
        <dbReference type="ARBA" id="ARBA00019087"/>
    </source>
</evidence>
<evidence type="ECO:0000259" key="15">
    <source>
        <dbReference type="Pfam" id="PF17837"/>
    </source>
</evidence>
<dbReference type="SUPFAM" id="SSF56214">
    <property type="entry name" value="4'-phosphopantetheinyl transferase"/>
    <property type="match status" value="1"/>
</dbReference>
<comment type="cofactor">
    <cofactor evidence="13">
        <name>Mg(2+)</name>
        <dbReference type="ChEBI" id="CHEBI:18420"/>
    </cofactor>
</comment>
<dbReference type="GO" id="GO:0000287">
    <property type="term" value="F:magnesium ion binding"/>
    <property type="evidence" value="ECO:0007669"/>
    <property type="project" value="InterPro"/>
</dbReference>
<evidence type="ECO:0000256" key="7">
    <source>
        <dbReference type="ARBA" id="ARBA00023191"/>
    </source>
</evidence>
<comment type="catalytic activity">
    <reaction evidence="10">
        <text>apo-[aryl-carrier protein] + CoA = holo-[aryl-carrier protein] + adenosine 3',5'-bisphosphate + H(+)</text>
        <dbReference type="Rhea" id="RHEA:48404"/>
        <dbReference type="Rhea" id="RHEA-COMP:15903"/>
        <dbReference type="Rhea" id="RHEA-COMP:17557"/>
        <dbReference type="ChEBI" id="CHEBI:15378"/>
        <dbReference type="ChEBI" id="CHEBI:29999"/>
        <dbReference type="ChEBI" id="CHEBI:57287"/>
        <dbReference type="ChEBI" id="CHEBI:58343"/>
        <dbReference type="ChEBI" id="CHEBI:64479"/>
    </reaction>
</comment>
<evidence type="ECO:0000256" key="11">
    <source>
        <dbReference type="ARBA" id="ARBA00049191"/>
    </source>
</evidence>
<comment type="similarity">
    <text evidence="3">Belongs to the P-Pant transferase superfamily. EntD family.</text>
</comment>
<feature type="binding site" evidence="12">
    <location>
        <position position="166"/>
    </location>
    <ligand>
        <name>CoA</name>
        <dbReference type="ChEBI" id="CHEBI:57287"/>
    </ligand>
</feature>
<evidence type="ECO:0000256" key="2">
    <source>
        <dbReference type="ARBA" id="ARBA00004993"/>
    </source>
</evidence>
<proteinExistence type="inferred from homology"/>
<dbReference type="InterPro" id="IPR037143">
    <property type="entry name" value="4-PPantetheinyl_Trfase_dom_sf"/>
</dbReference>
<dbReference type="Pfam" id="PF17837">
    <property type="entry name" value="4PPT_N"/>
    <property type="match status" value="1"/>
</dbReference>
<feature type="binding site" evidence="13">
    <location>
        <position position="108"/>
    </location>
    <ligand>
        <name>Mg(2+)</name>
        <dbReference type="ChEBI" id="CHEBI:18420"/>
    </ligand>
</feature>
<comment type="pathway">
    <text evidence="2">Siderophore biosynthesis; enterobactin biosynthesis.</text>
</comment>
<dbReference type="InterPro" id="IPR003542">
    <property type="entry name" value="Enbac_synth_compD-like"/>
</dbReference>
<dbReference type="GO" id="GO:0008897">
    <property type="term" value="F:holo-[acyl-carrier-protein] synthase activity"/>
    <property type="evidence" value="ECO:0007669"/>
    <property type="project" value="InterPro"/>
</dbReference>
<evidence type="ECO:0000256" key="12">
    <source>
        <dbReference type="PIRSR" id="PIRSR603542-1"/>
    </source>
</evidence>
<comment type="subunit">
    <text evidence="4">EntB, EntD, EntE, and EntF form a multienzyme complex called enterobactin synthase.</text>
</comment>
<feature type="binding site" evidence="12">
    <location>
        <begin position="85"/>
        <end position="86"/>
    </location>
    <ligand>
        <name>CoA</name>
        <dbReference type="ChEBI" id="CHEBI:57287"/>
    </ligand>
</feature>
<feature type="binding site" evidence="12">
    <location>
        <position position="152"/>
    </location>
    <ligand>
        <name>CoA</name>
        <dbReference type="ChEBI" id="CHEBI:57287"/>
    </ligand>
</feature>
<protein>
    <recommendedName>
        <fullName evidence="5">Enterobactin synthase component D</fullName>
    </recommendedName>
    <alternativeName>
        <fullName evidence="8">4'-phosphopantetheinyl transferase EntD</fullName>
    </alternativeName>
    <alternativeName>
        <fullName evidence="9">Enterochelin synthase D</fullName>
    </alternativeName>
</protein>